<protein>
    <submittedName>
        <fullName evidence="7">Tn3 family transposase</fullName>
    </submittedName>
</protein>
<evidence type="ECO:0000256" key="2">
    <source>
        <dbReference type="ARBA" id="ARBA00022578"/>
    </source>
</evidence>
<dbReference type="Pfam" id="PF01526">
    <property type="entry name" value="DDE_Tnp_Tn3"/>
    <property type="match status" value="1"/>
</dbReference>
<evidence type="ECO:0000259" key="5">
    <source>
        <dbReference type="Pfam" id="PF01526"/>
    </source>
</evidence>
<evidence type="ECO:0000256" key="4">
    <source>
        <dbReference type="ARBA" id="ARBA00023172"/>
    </source>
</evidence>
<dbReference type="AlphaFoldDB" id="A0A6B3NK47"/>
<sequence length="668" mass="77243">LEGKNSPSRLVFALLLKFFQLYARFPEQKAEIPQAVIDYVASQLRVGSESYASSDWQGRTLKRHRVEIRQFLEFRTFQVKDGKVLTAWLQTQLLAYELKIESLKLAARQHLRALKIEPPTPERLERLVRSAVRTFEEEFCQHIASQLSLPIRQRLDALLSASRDEPIELDNHTVVTASLLAQLKTDPGRLGLDSLQKEAAKLEQLRQLELPEYLFGQVGAKVLETYKQRVAVEAPSQLRRHPDHKRYTLLSAFCWLRSREITDNLVELLIQIVHRIGARAQRRVEKELLNDFKKVSGKTGLLFQLAEAALDKPEGVVKEVIYPIVGEQTLKNLVREFKSTGTAYREKVYTVMRSSYSNHYRRIVPILLSLLEFRSNNDVHRPVMEALELLKKYTDSKQRYYASDEKVPIEGIIRSSWQELIIEQQEDSSVKINRINYELAVLQALRDGLRCKEIWVVGASRYRNPDQDLPTDFEEKREIYYQALSQTTNTDKFISKLQKQMQESLAELDQIIPKNQAVQILQKSNGWIRLSPFKPSPEPINLDRLKTEIERCWSSTSLLDMLKETDLRVNFTQHFKSVATRESLDQKILQKRLLVCLYALGTNTGIRRLSAGELGENYSDLLYVRSRFIHQPQLRNAIAEVVNATFEIRQPHIWGKGTTTCASDSKTR</sequence>
<keyword evidence="3" id="KW-0238">DNA-binding</keyword>
<accession>A0A6B3NK47</accession>
<dbReference type="GO" id="GO:0006313">
    <property type="term" value="P:DNA transposition"/>
    <property type="evidence" value="ECO:0007669"/>
    <property type="project" value="InterPro"/>
</dbReference>
<dbReference type="NCBIfam" id="NF033527">
    <property type="entry name" value="transpos_Tn3"/>
    <property type="match status" value="1"/>
</dbReference>
<evidence type="ECO:0000259" key="6">
    <source>
        <dbReference type="Pfam" id="PF13700"/>
    </source>
</evidence>
<feature type="domain" description="DUF4158" evidence="6">
    <location>
        <begin position="7"/>
        <end position="131"/>
    </location>
</feature>
<feature type="non-terminal residue" evidence="7">
    <location>
        <position position="1"/>
    </location>
</feature>
<gene>
    <name evidence="7" type="ORF">F6J89_31420</name>
</gene>
<dbReference type="EMBL" id="JAAHFQ010001018">
    <property type="protein sequence ID" value="NER31997.1"/>
    <property type="molecule type" value="Genomic_DNA"/>
</dbReference>
<feature type="domain" description="Tn3 transposase DDE" evidence="5">
    <location>
        <begin position="560"/>
        <end position="666"/>
    </location>
</feature>
<evidence type="ECO:0000256" key="3">
    <source>
        <dbReference type="ARBA" id="ARBA00023125"/>
    </source>
</evidence>
<dbReference type="InterPro" id="IPR002513">
    <property type="entry name" value="Tn3_Tnp_DDE_dom"/>
</dbReference>
<proteinExistence type="inferred from homology"/>
<organism evidence="7">
    <name type="scientific">Symploca sp. SIO1C4</name>
    <dbReference type="NCBI Taxonomy" id="2607765"/>
    <lineage>
        <taxon>Bacteria</taxon>
        <taxon>Bacillati</taxon>
        <taxon>Cyanobacteriota</taxon>
        <taxon>Cyanophyceae</taxon>
        <taxon>Coleofasciculales</taxon>
        <taxon>Coleofasciculaceae</taxon>
        <taxon>Symploca</taxon>
    </lineage>
</organism>
<evidence type="ECO:0000256" key="1">
    <source>
        <dbReference type="ARBA" id="ARBA00009402"/>
    </source>
</evidence>
<dbReference type="InterPro" id="IPR025296">
    <property type="entry name" value="DUF4158"/>
</dbReference>
<keyword evidence="2" id="KW-0815">Transposition</keyword>
<evidence type="ECO:0000313" key="7">
    <source>
        <dbReference type="EMBL" id="NER31997.1"/>
    </source>
</evidence>
<dbReference type="GO" id="GO:0004803">
    <property type="term" value="F:transposase activity"/>
    <property type="evidence" value="ECO:0007669"/>
    <property type="project" value="InterPro"/>
</dbReference>
<comment type="similarity">
    <text evidence="1">Belongs to the transposase 7 family.</text>
</comment>
<dbReference type="Pfam" id="PF13700">
    <property type="entry name" value="DUF4158"/>
    <property type="match status" value="1"/>
</dbReference>
<reference evidence="7" key="1">
    <citation type="submission" date="2019-11" db="EMBL/GenBank/DDBJ databases">
        <title>Genomic insights into an expanded diversity of filamentous marine cyanobacteria reveals the extraordinary biosynthetic potential of Moorea and Okeania.</title>
        <authorList>
            <person name="Ferreira Leao T."/>
            <person name="Wang M."/>
            <person name="Moss N."/>
            <person name="Da Silva R."/>
            <person name="Sanders J."/>
            <person name="Nurk S."/>
            <person name="Gurevich A."/>
            <person name="Humphrey G."/>
            <person name="Reher R."/>
            <person name="Zhu Q."/>
            <person name="Belda-Ferre P."/>
            <person name="Glukhov E."/>
            <person name="Rex R."/>
            <person name="Dorrestein P.C."/>
            <person name="Knight R."/>
            <person name="Pevzner P."/>
            <person name="Gerwick W.H."/>
            <person name="Gerwick L."/>
        </authorList>
    </citation>
    <scope>NUCLEOTIDE SEQUENCE</scope>
    <source>
        <strain evidence="7">SIO1C4</strain>
    </source>
</reference>
<keyword evidence="4" id="KW-0233">DNA recombination</keyword>
<comment type="caution">
    <text evidence="7">The sequence shown here is derived from an EMBL/GenBank/DDBJ whole genome shotgun (WGS) entry which is preliminary data.</text>
</comment>
<name>A0A6B3NK47_9CYAN</name>
<dbReference type="GO" id="GO:0003677">
    <property type="term" value="F:DNA binding"/>
    <property type="evidence" value="ECO:0007669"/>
    <property type="project" value="UniProtKB-KW"/>
</dbReference>
<dbReference type="InterPro" id="IPR047653">
    <property type="entry name" value="Tn3-like_transpos"/>
</dbReference>